<sequence length="151" mass="16999">MAFDRFLAFVSSLFLSREAFISLCCPAIMRSPDLAPPFQSLSSVSSNEAHAIVQAGARRRRLSWTARRLPNSHIVAQKLPRTKADTCTPLRRITRVTSRNRRLSARATSKAARAMLKRIVHQPLTSVPSKNHWKRLAGGVNLKWPTVLWLS</sequence>
<proteinExistence type="predicted"/>
<feature type="signal peptide" evidence="1">
    <location>
        <begin position="1"/>
        <end position="19"/>
    </location>
</feature>
<protein>
    <submittedName>
        <fullName evidence="2">Putative secreted protein</fullName>
    </submittedName>
</protein>
<reference evidence="2" key="1">
    <citation type="submission" date="2019-12" db="EMBL/GenBank/DDBJ databases">
        <title>An insight into the sialome of adult female Ixodes ricinus ticks feeding for 6 days.</title>
        <authorList>
            <person name="Perner J."/>
            <person name="Ribeiro J.M.C."/>
        </authorList>
    </citation>
    <scope>NUCLEOTIDE SEQUENCE</scope>
    <source>
        <strain evidence="2">Semi-engorged</strain>
        <tissue evidence="2">Salivary glands</tissue>
    </source>
</reference>
<name>A0A6B0UX13_IXORI</name>
<organism evidence="2">
    <name type="scientific">Ixodes ricinus</name>
    <name type="common">Common tick</name>
    <name type="synonym">Acarus ricinus</name>
    <dbReference type="NCBI Taxonomy" id="34613"/>
    <lineage>
        <taxon>Eukaryota</taxon>
        <taxon>Metazoa</taxon>
        <taxon>Ecdysozoa</taxon>
        <taxon>Arthropoda</taxon>
        <taxon>Chelicerata</taxon>
        <taxon>Arachnida</taxon>
        <taxon>Acari</taxon>
        <taxon>Parasitiformes</taxon>
        <taxon>Ixodida</taxon>
        <taxon>Ixodoidea</taxon>
        <taxon>Ixodidae</taxon>
        <taxon>Ixodinae</taxon>
        <taxon>Ixodes</taxon>
    </lineage>
</organism>
<dbReference type="AlphaFoldDB" id="A0A6B0UX13"/>
<dbReference type="EMBL" id="GIFC01011695">
    <property type="protein sequence ID" value="MXU93778.1"/>
    <property type="molecule type" value="Transcribed_RNA"/>
</dbReference>
<evidence type="ECO:0000313" key="2">
    <source>
        <dbReference type="EMBL" id="MXU93778.1"/>
    </source>
</evidence>
<feature type="chain" id="PRO_5025537699" evidence="1">
    <location>
        <begin position="20"/>
        <end position="151"/>
    </location>
</feature>
<keyword evidence="1" id="KW-0732">Signal</keyword>
<accession>A0A6B0UX13</accession>
<evidence type="ECO:0000256" key="1">
    <source>
        <dbReference type="SAM" id="SignalP"/>
    </source>
</evidence>